<comment type="caution">
    <text evidence="4">The sequence shown here is derived from an EMBL/GenBank/DDBJ whole genome shotgun (WGS) entry which is preliminary data.</text>
</comment>
<dbReference type="SUPFAM" id="SSF50985">
    <property type="entry name" value="RCC1/BLIP-II"/>
    <property type="match status" value="2"/>
</dbReference>
<evidence type="ECO:0000313" key="4">
    <source>
        <dbReference type="EMBL" id="RKP46274.1"/>
    </source>
</evidence>
<dbReference type="Gene3D" id="2.130.10.30">
    <property type="entry name" value="Regulator of chromosome condensation 1/beta-lactamase-inhibitor protein II"/>
    <property type="match status" value="2"/>
</dbReference>
<sequence length="1292" mass="138003">MKLKSLRIVASITMMLSLFLSPTVSFATTDASQISPAGAHPVKVVSAESFAVALDAEGAVWTWGKNDHNQLGTGDSADRPYPVQVTISGSPKIADIAAGPNYALALDSQGNVWEWGTLSPNPNNISNGTPTLVNGLSGIQQIAAGQTMAMALTADGKVLTWGSNYFPGELGQGTGVSFSLTPSPVVTDENGTVLTGIKQIAKGNLASYALKNDGTVYQWGLINFQRGESTFVAAVVDGVNGATAIASNPNAAFAYAIASGGVFAWGRNSGGQLGTGNTIDSYTPVQVTSLNGKSVKSLSVGGAHVLALMNDGSVWGTGNTSRGQLGDPQIYWQTTAFTKITTVSNVKAAYAGVNNSFFINQDSTVVASGSNYDNNTHMYGQLGVGYNFDVARIPLPMIPLASSYDAGPKPLRNVSIQVVDNDQLKFTYDIPALSNFDKIYFDVIPLGGSAASLSESTFRYDSPYGVTGVTHTLYGHLRPGTYIVKIHTGYTGDHSVSESVTYDYNGAGYTVIPGTVTLSVPVKEWNTSTSTDPSASNSGSVYSAPVAGITVTVTSDNDFSNKMTAVTSTDGVAEFPQLYPGLYHVSIINGISGEIEKSIVKDAVFVFGSRVSHTLQIVSDTQPTDFIYRPDRDTPSGKIGGSFYWYPSSTPSQTQDYRFYFEDGQGNKLGDMIGETPHHTEWTNYYFDVPESETENENDIPAGAIGIRLYTFDGTSEHITPVFASLWNDAMQPLDASMQSTDSTGNNLSGILKWSAATSESGIASYVLMPDFRTIYGNNEHNDLRIAEIPATGAAAYSYDLSDFLLLDNYNSPSYANQYMIGVANAMGQLLGYLNSNHQLVPYAAPVEIKPYSPDSGMGGHAGGGTGGGSQTSPLQQNSDGSLSVIPTTTVTDSGGRKVSQADIASSAILEALDRLSPVGDQVILQIPSDGWDDFELVFEAELFRKLLDRNPNTVLVIQSKFTAFHFPAGTVQKSLEKFGVSLTGAHVKLRMSKKSMANDALLLQLGASSVTTPIDYKMNFIEKNGSDHPLDRFDSYTTHFLTVPSSLSHVSFSHLAGVMVDPLTGKYVPVPAVFTKDSNGNLQARIYGKNNAVYAVVENSKTFPDIETSYAKEAILALSSKFVLNGYEDGSFKPTRTVTRAEFVAMLTRALGVIPDRDNPQGFSDVKANDWFARSVGAAVKAHLISGYSDGSFKPNAEISRAEMFQMIYNAMRSSGLWKETVSPAEIDDILSPYADHGNIPGWAKEAMAVAIKSGMTNGAADGQLAPGMKADRAQSASFLYRMLRNLNLIN</sequence>
<dbReference type="GO" id="GO:0005085">
    <property type="term" value="F:guanyl-nucleotide exchange factor activity"/>
    <property type="evidence" value="ECO:0007669"/>
    <property type="project" value="TreeGrafter"/>
</dbReference>
<dbReference type="InterPro" id="IPR000408">
    <property type="entry name" value="Reg_chr_condens"/>
</dbReference>
<feature type="compositionally biased region" description="Gly residues" evidence="1">
    <location>
        <begin position="857"/>
        <end position="870"/>
    </location>
</feature>
<dbReference type="EMBL" id="RBZM01000013">
    <property type="protein sequence ID" value="RKP46274.1"/>
    <property type="molecule type" value="Genomic_DNA"/>
</dbReference>
<dbReference type="PANTHER" id="PTHR45982">
    <property type="entry name" value="REGULATOR OF CHROMOSOME CONDENSATION"/>
    <property type="match status" value="1"/>
</dbReference>
<accession>A0A494XDS7</accession>
<gene>
    <name evidence="4" type="ORF">D7Z26_24650</name>
</gene>
<evidence type="ECO:0000256" key="1">
    <source>
        <dbReference type="SAM" id="MobiDB-lite"/>
    </source>
</evidence>
<reference evidence="4 5" key="1">
    <citation type="submission" date="2018-10" db="EMBL/GenBank/DDBJ databases">
        <title>Cohnella sp. M2MS4P-1, whole genome shotgun sequence.</title>
        <authorList>
            <person name="Tuo L."/>
        </authorList>
    </citation>
    <scope>NUCLEOTIDE SEQUENCE [LARGE SCALE GENOMIC DNA]</scope>
    <source>
        <strain evidence="4 5">M2MS4P-1</strain>
    </source>
</reference>
<dbReference type="PANTHER" id="PTHR45982:SF1">
    <property type="entry name" value="REGULATOR OF CHROMOSOME CONDENSATION"/>
    <property type="match status" value="1"/>
</dbReference>
<feature type="chain" id="PRO_5019751878" description="SLH domain-containing protein" evidence="2">
    <location>
        <begin position="28"/>
        <end position="1292"/>
    </location>
</feature>
<dbReference type="PROSITE" id="PS50012">
    <property type="entry name" value="RCC1_3"/>
    <property type="match status" value="4"/>
</dbReference>
<dbReference type="Pfam" id="PF00415">
    <property type="entry name" value="RCC1"/>
    <property type="match status" value="2"/>
</dbReference>
<dbReference type="InterPro" id="IPR051553">
    <property type="entry name" value="Ran_GTPase-activating"/>
</dbReference>
<feature type="domain" description="SLH" evidence="3">
    <location>
        <begin position="1232"/>
        <end position="1292"/>
    </location>
</feature>
<feature type="compositionally biased region" description="Polar residues" evidence="1">
    <location>
        <begin position="871"/>
        <end position="893"/>
    </location>
</feature>
<evidence type="ECO:0000256" key="2">
    <source>
        <dbReference type="SAM" id="SignalP"/>
    </source>
</evidence>
<dbReference type="SUPFAM" id="SSF49478">
    <property type="entry name" value="Cna protein B-type domain"/>
    <property type="match status" value="1"/>
</dbReference>
<keyword evidence="5" id="KW-1185">Reference proteome</keyword>
<feature type="signal peptide" evidence="2">
    <location>
        <begin position="1"/>
        <end position="27"/>
    </location>
</feature>
<protein>
    <recommendedName>
        <fullName evidence="3">SLH domain-containing protein</fullName>
    </recommendedName>
</protein>
<evidence type="ECO:0000259" key="3">
    <source>
        <dbReference type="PROSITE" id="PS51272"/>
    </source>
</evidence>
<dbReference type="Proteomes" id="UP000282076">
    <property type="component" value="Unassembled WGS sequence"/>
</dbReference>
<feature type="domain" description="SLH" evidence="3">
    <location>
        <begin position="1099"/>
        <end position="1162"/>
    </location>
</feature>
<evidence type="ECO:0000313" key="5">
    <source>
        <dbReference type="Proteomes" id="UP000282076"/>
    </source>
</evidence>
<dbReference type="Pfam" id="PF13540">
    <property type="entry name" value="RCC1_2"/>
    <property type="match status" value="1"/>
</dbReference>
<keyword evidence="2" id="KW-0732">Signal</keyword>
<dbReference type="RefSeq" id="WP_120979702.1">
    <property type="nucleotide sequence ID" value="NZ_RBZM01000013.1"/>
</dbReference>
<dbReference type="GO" id="GO:0005737">
    <property type="term" value="C:cytoplasm"/>
    <property type="evidence" value="ECO:0007669"/>
    <property type="project" value="TreeGrafter"/>
</dbReference>
<dbReference type="PROSITE" id="PS51272">
    <property type="entry name" value="SLH"/>
    <property type="match status" value="3"/>
</dbReference>
<name>A0A494XDS7_9BACL</name>
<proteinExistence type="predicted"/>
<dbReference type="Pfam" id="PF00395">
    <property type="entry name" value="SLH"/>
    <property type="match status" value="3"/>
</dbReference>
<feature type="domain" description="SLH" evidence="3">
    <location>
        <begin position="1164"/>
        <end position="1223"/>
    </location>
</feature>
<organism evidence="4 5">
    <name type="scientific">Cohnella endophytica</name>
    <dbReference type="NCBI Taxonomy" id="2419778"/>
    <lineage>
        <taxon>Bacteria</taxon>
        <taxon>Bacillati</taxon>
        <taxon>Bacillota</taxon>
        <taxon>Bacilli</taxon>
        <taxon>Bacillales</taxon>
        <taxon>Paenibacillaceae</taxon>
        <taxon>Cohnella</taxon>
    </lineage>
</organism>
<dbReference type="InterPro" id="IPR009091">
    <property type="entry name" value="RCC1/BLIP-II"/>
</dbReference>
<feature type="region of interest" description="Disordered" evidence="1">
    <location>
        <begin position="854"/>
        <end position="897"/>
    </location>
</feature>
<dbReference type="OrthoDB" id="27389at2"/>
<dbReference type="InterPro" id="IPR001119">
    <property type="entry name" value="SLH_dom"/>
</dbReference>